<comment type="similarity">
    <text evidence="1">Belongs to the nitroreductase family.</text>
</comment>
<evidence type="ECO:0000259" key="3">
    <source>
        <dbReference type="Pfam" id="PF00881"/>
    </source>
</evidence>
<feature type="domain" description="Nitroreductase" evidence="3">
    <location>
        <begin position="22"/>
        <end position="192"/>
    </location>
</feature>
<evidence type="ECO:0000256" key="1">
    <source>
        <dbReference type="ARBA" id="ARBA00007118"/>
    </source>
</evidence>
<sequence>MTIDAPLSIPDISLLDGLATMRSVRRYRTDEDIPREILAKILFYATRAPNPGNAQNWRFLVLGREATAVRALLGETYREGWAEMRIHYGYDKLSPTDESPKARVARTMQTFVDRLEESPLLILACVDNVTPKSYMGGAPAIYPAIENLLLAARAYGYGGVLTTWHRRVEQQLRALLNVPDSAIIAATIPMGRPVGHFGPQRRRPLKNVVFDGIWGNVADWAVEPDGDLTNATAESAHS</sequence>
<dbReference type="GO" id="GO:0016491">
    <property type="term" value="F:oxidoreductase activity"/>
    <property type="evidence" value="ECO:0007669"/>
    <property type="project" value="UniProtKB-KW"/>
</dbReference>
<evidence type="ECO:0000313" key="5">
    <source>
        <dbReference type="Proteomes" id="UP000237752"/>
    </source>
</evidence>
<reference evidence="4 5" key="1">
    <citation type="submission" date="2018-03" db="EMBL/GenBank/DDBJ databases">
        <title>Genomic Encyclopedia of Archaeal and Bacterial Type Strains, Phase II (KMG-II): from individual species to whole genera.</title>
        <authorList>
            <person name="Goeker M."/>
        </authorList>
    </citation>
    <scope>NUCLEOTIDE SEQUENCE [LARGE SCALE GENOMIC DNA]</scope>
    <source>
        <strain evidence="4 5">DSM 100065</strain>
    </source>
</reference>
<dbReference type="Proteomes" id="UP000237752">
    <property type="component" value="Unassembled WGS sequence"/>
</dbReference>
<dbReference type="PANTHER" id="PTHR43673:SF10">
    <property type="entry name" value="NADH DEHYDROGENASE_NAD(P)H NITROREDUCTASE XCC3605-RELATED"/>
    <property type="match status" value="1"/>
</dbReference>
<dbReference type="RefSeq" id="WP_146135430.1">
    <property type="nucleotide sequence ID" value="NZ_PVUE01000018.1"/>
</dbReference>
<dbReference type="Gene3D" id="3.40.109.10">
    <property type="entry name" value="NADH Oxidase"/>
    <property type="match status" value="1"/>
</dbReference>
<dbReference type="OrthoDB" id="3774920at2"/>
<dbReference type="PANTHER" id="PTHR43673">
    <property type="entry name" value="NAD(P)H NITROREDUCTASE YDGI-RELATED"/>
    <property type="match status" value="1"/>
</dbReference>
<dbReference type="InterPro" id="IPR000415">
    <property type="entry name" value="Nitroreductase-like"/>
</dbReference>
<dbReference type="SUPFAM" id="SSF55469">
    <property type="entry name" value="FMN-dependent nitroreductase-like"/>
    <property type="match status" value="1"/>
</dbReference>
<dbReference type="EMBL" id="PVUE01000018">
    <property type="protein sequence ID" value="PRZ39726.1"/>
    <property type="molecule type" value="Genomic_DNA"/>
</dbReference>
<evidence type="ECO:0000256" key="2">
    <source>
        <dbReference type="ARBA" id="ARBA00023002"/>
    </source>
</evidence>
<keyword evidence="5" id="KW-1185">Reference proteome</keyword>
<name>A0A2T0ZTQ0_9ACTN</name>
<dbReference type="Pfam" id="PF00881">
    <property type="entry name" value="Nitroreductase"/>
    <property type="match status" value="1"/>
</dbReference>
<evidence type="ECO:0000313" key="4">
    <source>
        <dbReference type="EMBL" id="PRZ39726.1"/>
    </source>
</evidence>
<keyword evidence="2" id="KW-0560">Oxidoreductase</keyword>
<dbReference type="InterPro" id="IPR029479">
    <property type="entry name" value="Nitroreductase"/>
</dbReference>
<proteinExistence type="inferred from homology"/>
<organism evidence="4 5">
    <name type="scientific">Antricoccus suffuscus</name>
    <dbReference type="NCBI Taxonomy" id="1629062"/>
    <lineage>
        <taxon>Bacteria</taxon>
        <taxon>Bacillati</taxon>
        <taxon>Actinomycetota</taxon>
        <taxon>Actinomycetes</taxon>
        <taxon>Geodermatophilales</taxon>
        <taxon>Antricoccaceae</taxon>
        <taxon>Antricoccus</taxon>
    </lineage>
</organism>
<gene>
    <name evidence="4" type="ORF">CLV47_11890</name>
</gene>
<accession>A0A2T0ZTQ0</accession>
<comment type="caution">
    <text evidence="4">The sequence shown here is derived from an EMBL/GenBank/DDBJ whole genome shotgun (WGS) entry which is preliminary data.</text>
</comment>
<dbReference type="AlphaFoldDB" id="A0A2T0ZTQ0"/>
<protein>
    <submittedName>
        <fullName evidence="4">Nitroreductase</fullName>
    </submittedName>
</protein>